<evidence type="ECO:0000256" key="1">
    <source>
        <dbReference type="SAM" id="Phobius"/>
    </source>
</evidence>
<dbReference type="AlphaFoldDB" id="A0A494YV33"/>
<evidence type="ECO:0000313" key="3">
    <source>
        <dbReference type="EMBL" id="RKQ13972.1"/>
    </source>
</evidence>
<evidence type="ECO:0000313" key="4">
    <source>
        <dbReference type="Proteomes" id="UP000272238"/>
    </source>
</evidence>
<keyword evidence="1" id="KW-1133">Transmembrane helix</keyword>
<dbReference type="RefSeq" id="WP_121215632.1">
    <property type="nucleotide sequence ID" value="NZ_RBZN01000052.1"/>
</dbReference>
<name>A0A494YV33_9BACL</name>
<protein>
    <recommendedName>
        <fullName evidence="2">KAP NTPase domain-containing protein</fullName>
    </recommendedName>
</protein>
<evidence type="ECO:0000259" key="2">
    <source>
        <dbReference type="Pfam" id="PF07693"/>
    </source>
</evidence>
<comment type="caution">
    <text evidence="3">The sequence shown here is derived from an EMBL/GenBank/DDBJ whole genome shotgun (WGS) entry which is preliminary data.</text>
</comment>
<accession>A0A494YV33</accession>
<reference evidence="3 4" key="1">
    <citation type="journal article" date="2016" name="Antonie Van Leeuwenhoek">
        <title>Lysinibacillus endophyticus sp. nov., an indole-3-acetic acid producing endophytic bacterium isolated from corn root (Zea mays cv. Xinken-5).</title>
        <authorList>
            <person name="Yu J."/>
            <person name="Guan X."/>
            <person name="Liu C."/>
            <person name="Xiang W."/>
            <person name="Yu Z."/>
            <person name="Liu X."/>
            <person name="Wang G."/>
        </authorList>
    </citation>
    <scope>NUCLEOTIDE SEQUENCE [LARGE SCALE GENOMIC DNA]</scope>
    <source>
        <strain evidence="3 4">DSM 100506</strain>
    </source>
</reference>
<dbReference type="SUPFAM" id="SSF52540">
    <property type="entry name" value="P-loop containing nucleoside triphosphate hydrolases"/>
    <property type="match status" value="1"/>
</dbReference>
<sequence length="803" mass="95897">MKSIVNKAIISALVAFLLFNSIEISWIYYLIVFLVVFILVSTNFALSKNHSLYYSILTINFAVFIVYCTIILVKEGSITQNRLDQLCFIIVLVILSIISYLVFMSGMTREKKKNSKLNLISKREKDLSLLLSYLENFEIIGLNGRWGTGKSFIINALKERIKDKYEFIEIDLMTCNLNEMQPTLIRAFEEVMYKNKILPKYANKMKNNIESTSFFSKIQDLTNLIFLNSNSKSEILHEFQNELKKLDKKILVIYEDIDRISNKDVIQEIFSISEKISNENIKIIYQYDEMVIEKLGFKADYLEKYIPFKINLTELHFWEVLQFVMKEIDESILSIKDFNFLRYQDHRFNVLQEFFGFKGEFVVNVEFTPIRKVKQMISELLMTLKMKKDLYTNHKETIISFYILKHLYSEAYKKLDIRQSLLETLKFKVDDKKYTIIQLIQLFKENHITSEKLKEIFIDTENQENYGILKLFDYEIINHENIKDEDQLSERLEKVKHANEKIDRIIWHLLYEGKSIFTDFEFAVKKFSEDVLSKPVVEQKKAFQDFWNYFYYSDKIVLDNTSIFKFGTSNFLELFKCFKVANIDNDIQIKLIDYYFNNTNNEFNLEVIKCMNYCPLHTTKEYLRILNHLNSLQVVGNLSKKEEFAVFLNKYIHSLTSLGYIHSYKYFYDIKDFLNNSDYILLKFRDLLKDLEKVKLRHQKFGILTTIEDLDVIIIFIEKVTEILKCTKEVKIENRPFVNTEFRSRKINQEEFNRLKLLIEIEDPNRIEEIKASYEEEKINFYEADELLKVEEHRFKKQKKLPL</sequence>
<dbReference type="Proteomes" id="UP000272238">
    <property type="component" value="Unassembled WGS sequence"/>
</dbReference>
<feature type="domain" description="KAP NTPase" evidence="2">
    <location>
        <begin position="139"/>
        <end position="341"/>
    </location>
</feature>
<keyword evidence="4" id="KW-1185">Reference proteome</keyword>
<feature type="transmembrane region" description="Helical" evidence="1">
    <location>
        <begin position="52"/>
        <end position="73"/>
    </location>
</feature>
<proteinExistence type="predicted"/>
<keyword evidence="1" id="KW-0812">Transmembrane</keyword>
<feature type="transmembrane region" description="Helical" evidence="1">
    <location>
        <begin position="12"/>
        <end position="40"/>
    </location>
</feature>
<feature type="transmembrane region" description="Helical" evidence="1">
    <location>
        <begin position="85"/>
        <end position="107"/>
    </location>
</feature>
<keyword evidence="1" id="KW-0472">Membrane</keyword>
<dbReference type="EMBL" id="RBZN01000052">
    <property type="protein sequence ID" value="RKQ13972.1"/>
    <property type="molecule type" value="Genomic_DNA"/>
</dbReference>
<dbReference type="OrthoDB" id="88903at2"/>
<dbReference type="InterPro" id="IPR027417">
    <property type="entry name" value="P-loop_NTPase"/>
</dbReference>
<dbReference type="InterPro" id="IPR011646">
    <property type="entry name" value="KAP_P-loop"/>
</dbReference>
<dbReference type="Gene3D" id="3.40.50.300">
    <property type="entry name" value="P-loop containing nucleotide triphosphate hydrolases"/>
    <property type="match status" value="1"/>
</dbReference>
<gene>
    <name evidence="3" type="ORF">D8M03_14985</name>
</gene>
<organism evidence="3 4">
    <name type="scientific">Ureibacillus endophyticus</name>
    <dbReference type="NCBI Taxonomy" id="1978490"/>
    <lineage>
        <taxon>Bacteria</taxon>
        <taxon>Bacillati</taxon>
        <taxon>Bacillota</taxon>
        <taxon>Bacilli</taxon>
        <taxon>Bacillales</taxon>
        <taxon>Caryophanaceae</taxon>
        <taxon>Ureibacillus</taxon>
    </lineage>
</organism>
<dbReference type="Pfam" id="PF07693">
    <property type="entry name" value="KAP_NTPase"/>
    <property type="match status" value="1"/>
</dbReference>